<evidence type="ECO:0000313" key="4">
    <source>
        <dbReference type="Proteomes" id="UP000676325"/>
    </source>
</evidence>
<keyword evidence="4" id="KW-1185">Reference proteome</keyword>
<feature type="domain" description="HTH lysR-type" evidence="2">
    <location>
        <begin position="1"/>
        <end position="60"/>
    </location>
</feature>
<dbReference type="GO" id="GO:0043565">
    <property type="term" value="F:sequence-specific DNA binding"/>
    <property type="evidence" value="ECO:0007669"/>
    <property type="project" value="TreeGrafter"/>
</dbReference>
<dbReference type="Pfam" id="PF00126">
    <property type="entry name" value="HTH_1"/>
    <property type="match status" value="1"/>
</dbReference>
<dbReference type="Proteomes" id="UP000676325">
    <property type="component" value="Unassembled WGS sequence"/>
</dbReference>
<dbReference type="SUPFAM" id="SSF46785">
    <property type="entry name" value="Winged helix' DNA-binding domain"/>
    <property type="match status" value="1"/>
</dbReference>
<organism evidence="3 4">
    <name type="scientific">Actinospica acidithermotolerans</name>
    <dbReference type="NCBI Taxonomy" id="2828514"/>
    <lineage>
        <taxon>Bacteria</taxon>
        <taxon>Bacillati</taxon>
        <taxon>Actinomycetota</taxon>
        <taxon>Actinomycetes</taxon>
        <taxon>Catenulisporales</taxon>
        <taxon>Actinospicaceae</taxon>
        <taxon>Actinospica</taxon>
    </lineage>
</organism>
<dbReference type="InterPro" id="IPR036388">
    <property type="entry name" value="WH-like_DNA-bd_sf"/>
</dbReference>
<dbReference type="GO" id="GO:0003700">
    <property type="term" value="F:DNA-binding transcription factor activity"/>
    <property type="evidence" value="ECO:0007669"/>
    <property type="project" value="InterPro"/>
</dbReference>
<dbReference type="AlphaFoldDB" id="A0A941EA27"/>
<dbReference type="Gene3D" id="1.10.10.10">
    <property type="entry name" value="Winged helix-like DNA-binding domain superfamily/Winged helix DNA-binding domain"/>
    <property type="match status" value="1"/>
</dbReference>
<dbReference type="InterPro" id="IPR000847">
    <property type="entry name" value="LysR_HTH_N"/>
</dbReference>
<name>A0A941EA27_9ACTN</name>
<comment type="caution">
    <text evidence="3">The sequence shown here is derived from an EMBL/GenBank/DDBJ whole genome shotgun (WGS) entry which is preliminary data.</text>
</comment>
<dbReference type="PANTHER" id="PTHR30537">
    <property type="entry name" value="HTH-TYPE TRANSCRIPTIONAL REGULATOR"/>
    <property type="match status" value="1"/>
</dbReference>
<evidence type="ECO:0000259" key="2">
    <source>
        <dbReference type="PROSITE" id="PS50931"/>
    </source>
</evidence>
<dbReference type="PRINTS" id="PR00039">
    <property type="entry name" value="HTHLYSR"/>
</dbReference>
<reference evidence="3" key="1">
    <citation type="submission" date="2021-04" db="EMBL/GenBank/DDBJ databases">
        <title>Genome based classification of Actinospica acidithermotolerans sp. nov., an actinobacterium isolated from an Indonesian hot spring.</title>
        <authorList>
            <person name="Kusuma A.B."/>
            <person name="Putra K.E."/>
            <person name="Nafisah S."/>
            <person name="Loh J."/>
            <person name="Nouioui I."/>
            <person name="Goodfellow M."/>
        </authorList>
    </citation>
    <scope>NUCLEOTIDE SEQUENCE</scope>
    <source>
        <strain evidence="3">MGRD01-02</strain>
    </source>
</reference>
<dbReference type="GO" id="GO:0006351">
    <property type="term" value="P:DNA-templated transcription"/>
    <property type="evidence" value="ECO:0007669"/>
    <property type="project" value="TreeGrafter"/>
</dbReference>
<proteinExistence type="inferred from homology"/>
<dbReference type="RefSeq" id="WP_212517921.1">
    <property type="nucleotide sequence ID" value="NZ_JAGSOH010000022.1"/>
</dbReference>
<dbReference type="InterPro" id="IPR058163">
    <property type="entry name" value="LysR-type_TF_proteobact-type"/>
</dbReference>
<dbReference type="PROSITE" id="PS50931">
    <property type="entry name" value="HTH_LYSR"/>
    <property type="match status" value="1"/>
</dbReference>
<protein>
    <submittedName>
        <fullName evidence="3">LysR family transcriptional regulator</fullName>
    </submittedName>
</protein>
<comment type="similarity">
    <text evidence="1">Belongs to the LysR transcriptional regulatory family.</text>
</comment>
<evidence type="ECO:0000313" key="3">
    <source>
        <dbReference type="EMBL" id="MBR7826778.1"/>
    </source>
</evidence>
<dbReference type="PANTHER" id="PTHR30537:SF5">
    <property type="entry name" value="HTH-TYPE TRANSCRIPTIONAL ACTIVATOR TTDR-RELATED"/>
    <property type="match status" value="1"/>
</dbReference>
<dbReference type="InterPro" id="IPR036390">
    <property type="entry name" value="WH_DNA-bd_sf"/>
</dbReference>
<accession>A0A941EA27</accession>
<dbReference type="EMBL" id="JAGSOH010000022">
    <property type="protein sequence ID" value="MBR7826778.1"/>
    <property type="molecule type" value="Genomic_DNA"/>
</dbReference>
<gene>
    <name evidence="3" type="ORF">KDK95_10730</name>
</gene>
<evidence type="ECO:0000256" key="1">
    <source>
        <dbReference type="ARBA" id="ARBA00009437"/>
    </source>
</evidence>
<sequence>MDLVKACQVFVHVGEHGSFTAGAAAARVPQPVASRRVAALEEHFGQRLFDRSARRAAVLTTFGRAMLPPAKRLVQLAEALEYHAQEARLRPLTLAVPETCDVRDLAGLDAAAREAGLMLDVRGAGPSQRTELQRSRDVRAAIEAVPPADATWVVPLGLASAAERTTTPFRLSALRPSRAEATYRRIWIQPEDDVPHVRDVLRHSGHRAALLPAQITVAPTLVAAAGAVLRSRDLLLCSARQADDLRLAWRPIAGFPVARGYAMTGDDAVRVREALGAHIARALGAAARNADA</sequence>